<gene>
    <name evidence="1" type="ORF">PXEA_LOCUS14792</name>
</gene>
<reference evidence="1" key="1">
    <citation type="submission" date="2018-11" db="EMBL/GenBank/DDBJ databases">
        <authorList>
            <consortium name="Pathogen Informatics"/>
        </authorList>
    </citation>
    <scope>NUCLEOTIDE SEQUENCE</scope>
</reference>
<dbReference type="AlphaFoldDB" id="A0A448WVM6"/>
<evidence type="ECO:0000313" key="2">
    <source>
        <dbReference type="Proteomes" id="UP000784294"/>
    </source>
</evidence>
<evidence type="ECO:0000313" key="1">
    <source>
        <dbReference type="EMBL" id="VEL21352.1"/>
    </source>
</evidence>
<name>A0A448WVM6_9PLAT</name>
<protein>
    <submittedName>
        <fullName evidence="1">Uncharacterized protein</fullName>
    </submittedName>
</protein>
<dbReference type="OrthoDB" id="6221510at2759"/>
<proteinExistence type="predicted"/>
<dbReference type="Proteomes" id="UP000784294">
    <property type="component" value="Unassembled WGS sequence"/>
</dbReference>
<dbReference type="EMBL" id="CAAALY010050856">
    <property type="protein sequence ID" value="VEL21352.1"/>
    <property type="molecule type" value="Genomic_DNA"/>
</dbReference>
<comment type="caution">
    <text evidence="1">The sequence shown here is derived from an EMBL/GenBank/DDBJ whole genome shotgun (WGS) entry which is preliminary data.</text>
</comment>
<organism evidence="1 2">
    <name type="scientific">Protopolystoma xenopodis</name>
    <dbReference type="NCBI Taxonomy" id="117903"/>
    <lineage>
        <taxon>Eukaryota</taxon>
        <taxon>Metazoa</taxon>
        <taxon>Spiralia</taxon>
        <taxon>Lophotrochozoa</taxon>
        <taxon>Platyhelminthes</taxon>
        <taxon>Monogenea</taxon>
        <taxon>Polyopisthocotylea</taxon>
        <taxon>Polystomatidea</taxon>
        <taxon>Polystomatidae</taxon>
        <taxon>Protopolystoma</taxon>
    </lineage>
</organism>
<accession>A0A448WVM6</accession>
<sequence length="164" mass="18478">MVYRVIPETPEIESFLDDCVSRVISIGVGPGPDVAALVAYLRLRKTFVPGTSNRLVYYAIDKCSGWSVYLDAFDRAWSAVHGVSVWFRTARFGEATDVAKLPDADLIVFSFANTTLMSSTVWPALQARYRMIFVLDGMKEVCYWGKDRLNTWLNCVNFVSRLAC</sequence>
<keyword evidence="2" id="KW-1185">Reference proteome</keyword>